<protein>
    <recommendedName>
        <fullName evidence="1">Cyanovirin-N domain-containing protein</fullName>
    </recommendedName>
</protein>
<sequence length="220" mass="24008">MRSFLATGLRLAGLILALGLMAGTVAEARSVPPGSYLRSCREAQVRDGVDLAAFCATRTGQWVVTRLNDFPSCRGDISNQNGQLWCQRRPVPPPPQPGFGPPGSYRQTCTRVEFRNGVLSAFCLTRAGNYQPSVLNTLTCQPGTDISNQNGQLWCRPRQQVQPPPGSYMRTCRNISLGLGGVLRAQCQRVNGSWNPTALNMNNCGNYRDISNQNGNLACF</sequence>
<keyword evidence="5" id="KW-1185">Reference proteome</keyword>
<dbReference type="Pfam" id="PF08881">
    <property type="entry name" value="CVNH"/>
    <property type="match status" value="1"/>
</dbReference>
<dbReference type="RefSeq" id="WP_281804597.1">
    <property type="nucleotide sequence ID" value="NZ_BSDO01000001.1"/>
</dbReference>
<reference evidence="3 5" key="2">
    <citation type="submission" date="2023-07" db="EMBL/GenBank/DDBJ databases">
        <title>Genomic Encyclopedia of Type Strains, Phase IV (KMG-IV): sequencing the most valuable type-strain genomes for metagenomic binning, comparative biology and taxonomic classification.</title>
        <authorList>
            <person name="Goeker M."/>
        </authorList>
    </citation>
    <scope>NUCLEOTIDE SEQUENCE [LARGE SCALE GENOMIC DNA]</scope>
    <source>
        <strain evidence="3 5">DSM 338</strain>
    </source>
</reference>
<reference evidence="2" key="1">
    <citation type="submission" date="2022-12" db="EMBL/GenBank/DDBJ databases">
        <title>Reference genome sequencing for broad-spectrum identification of bacterial and archaeal isolates by mass spectrometry.</title>
        <authorList>
            <person name="Sekiguchi Y."/>
            <person name="Tourlousse D.M."/>
        </authorList>
    </citation>
    <scope>NUCLEOTIDE SEQUENCE</scope>
    <source>
        <strain evidence="2">301</strain>
    </source>
</reference>
<evidence type="ECO:0000259" key="1">
    <source>
        <dbReference type="SMART" id="SM01111"/>
    </source>
</evidence>
<gene>
    <name evidence="3" type="ORF">GGQ86_002270</name>
    <name evidence="2" type="ORF">XFLAVUS301_01210</name>
</gene>
<dbReference type="Proteomes" id="UP001144397">
    <property type="component" value="Unassembled WGS sequence"/>
</dbReference>
<dbReference type="AlphaFoldDB" id="A0A9W6FJP6"/>
<name>A0A9W6FJP6_XANFL</name>
<dbReference type="InterPro" id="IPR011058">
    <property type="entry name" value="Cyanovirin-N"/>
</dbReference>
<feature type="domain" description="Cyanovirin-N" evidence="1">
    <location>
        <begin position="35"/>
        <end position="219"/>
    </location>
</feature>
<organism evidence="2 4">
    <name type="scientific">Xanthobacter flavus</name>
    <dbReference type="NCBI Taxonomy" id="281"/>
    <lineage>
        <taxon>Bacteria</taxon>
        <taxon>Pseudomonadati</taxon>
        <taxon>Pseudomonadota</taxon>
        <taxon>Alphaproteobacteria</taxon>
        <taxon>Hyphomicrobiales</taxon>
        <taxon>Xanthobacteraceae</taxon>
        <taxon>Xanthobacter</taxon>
    </lineage>
</organism>
<dbReference type="EMBL" id="BSDO01000001">
    <property type="protein sequence ID" value="GLI20447.1"/>
    <property type="molecule type" value="Genomic_DNA"/>
</dbReference>
<dbReference type="EMBL" id="JAVDPY010000003">
    <property type="protein sequence ID" value="MDR6333800.1"/>
    <property type="molecule type" value="Genomic_DNA"/>
</dbReference>
<dbReference type="GeneID" id="95760912"/>
<evidence type="ECO:0000313" key="5">
    <source>
        <dbReference type="Proteomes" id="UP001245370"/>
    </source>
</evidence>
<dbReference type="Proteomes" id="UP001245370">
    <property type="component" value="Unassembled WGS sequence"/>
</dbReference>
<evidence type="ECO:0000313" key="3">
    <source>
        <dbReference type="EMBL" id="MDR6333800.1"/>
    </source>
</evidence>
<proteinExistence type="predicted"/>
<dbReference type="InterPro" id="IPR036673">
    <property type="entry name" value="Cyanovirin-N_sf"/>
</dbReference>
<dbReference type="Gene3D" id="2.30.60.10">
    <property type="entry name" value="Cyanovirin-N"/>
    <property type="match status" value="2"/>
</dbReference>
<evidence type="ECO:0000313" key="4">
    <source>
        <dbReference type="Proteomes" id="UP001144397"/>
    </source>
</evidence>
<dbReference type="SUPFAM" id="SSF51322">
    <property type="entry name" value="Cyanovirin-N"/>
    <property type="match status" value="1"/>
</dbReference>
<comment type="caution">
    <text evidence="2">The sequence shown here is derived from an EMBL/GenBank/DDBJ whole genome shotgun (WGS) entry which is preliminary data.</text>
</comment>
<accession>A0A9W6FJP6</accession>
<dbReference type="SMART" id="SM01111">
    <property type="entry name" value="CVNH"/>
    <property type="match status" value="1"/>
</dbReference>
<evidence type="ECO:0000313" key="2">
    <source>
        <dbReference type="EMBL" id="GLI20447.1"/>
    </source>
</evidence>
<dbReference type="PROSITE" id="PS50231">
    <property type="entry name" value="RICIN_B_LECTIN"/>
    <property type="match status" value="1"/>
</dbReference>